<comment type="similarity">
    <text evidence="3 10">Belongs to the 2-oxoacid dehydrogenase family.</text>
</comment>
<dbReference type="PROSITE" id="PS00189">
    <property type="entry name" value="LIPOYL"/>
    <property type="match status" value="1"/>
</dbReference>
<comment type="catalytic activity">
    <reaction evidence="9">
        <text>N(6)-[(R)-dihydrolipoyl]-L-lysyl-[protein] + 2-methylpropanoyl-CoA = N(6)-[(R)-S(8)-2-methylpropanoyldihydrolipoyl]-L-lysyl-[protein] + CoA</text>
        <dbReference type="Rhea" id="RHEA:18865"/>
        <dbReference type="Rhea" id="RHEA-COMP:10475"/>
        <dbReference type="Rhea" id="RHEA-COMP:10497"/>
        <dbReference type="ChEBI" id="CHEBI:57287"/>
        <dbReference type="ChEBI" id="CHEBI:57338"/>
        <dbReference type="ChEBI" id="CHEBI:83100"/>
        <dbReference type="ChEBI" id="CHEBI:83142"/>
        <dbReference type="EC" id="2.3.1.168"/>
    </reaction>
    <physiologicalReaction direction="left-to-right" evidence="9">
        <dbReference type="Rhea" id="RHEA:18866"/>
    </physiologicalReaction>
</comment>
<dbReference type="SUPFAM" id="SSF47005">
    <property type="entry name" value="Peripheral subunit-binding domain of 2-oxo acid dehydrogenase complex"/>
    <property type="match status" value="1"/>
</dbReference>
<dbReference type="Gene3D" id="3.30.559.10">
    <property type="entry name" value="Chloramphenicol acetyltransferase-like domain"/>
    <property type="match status" value="1"/>
</dbReference>
<dbReference type="PANTHER" id="PTHR43178:SF5">
    <property type="entry name" value="LIPOAMIDE ACYLTRANSFERASE COMPONENT OF BRANCHED-CHAIN ALPHA-KETO ACID DEHYDROGENASE COMPLEX, MITOCHONDRIAL"/>
    <property type="match status" value="1"/>
</dbReference>
<dbReference type="EC" id="2.3.1.-" evidence="10"/>
<evidence type="ECO:0000256" key="5">
    <source>
        <dbReference type="ARBA" id="ARBA00022823"/>
    </source>
</evidence>
<dbReference type="Proteomes" id="UP000076078">
    <property type="component" value="Unassembled WGS sequence"/>
</dbReference>
<evidence type="ECO:0000256" key="3">
    <source>
        <dbReference type="ARBA" id="ARBA00007317"/>
    </source>
</evidence>
<dbReference type="GO" id="GO:0043754">
    <property type="term" value="F:dihydrolipoamide branched chain acyltransferase activity"/>
    <property type="evidence" value="ECO:0007669"/>
    <property type="project" value="UniProtKB-EC"/>
</dbReference>
<dbReference type="InterPro" id="IPR036625">
    <property type="entry name" value="E3-bd_dom_sf"/>
</dbReference>
<dbReference type="InterPro" id="IPR023213">
    <property type="entry name" value="CAT-like_dom_sf"/>
</dbReference>
<feature type="region of interest" description="Disordered" evidence="11">
    <location>
        <begin position="164"/>
        <end position="190"/>
    </location>
</feature>
<evidence type="ECO:0000256" key="2">
    <source>
        <dbReference type="ARBA" id="ARBA00004305"/>
    </source>
</evidence>
<dbReference type="GO" id="GO:0031405">
    <property type="term" value="F:lipoic acid binding"/>
    <property type="evidence" value="ECO:0007669"/>
    <property type="project" value="TreeGrafter"/>
</dbReference>
<comment type="subcellular location">
    <subcellularLocation>
        <location evidence="2">Mitochondrion matrix</location>
    </subcellularLocation>
</comment>
<keyword evidence="6" id="KW-0809">Transit peptide</keyword>
<dbReference type="SUPFAM" id="SSF51230">
    <property type="entry name" value="Single hybrid motif"/>
    <property type="match status" value="1"/>
</dbReference>
<feature type="compositionally biased region" description="Low complexity" evidence="11">
    <location>
        <begin position="175"/>
        <end position="188"/>
    </location>
</feature>
<dbReference type="GO" id="GO:0005759">
    <property type="term" value="C:mitochondrial matrix"/>
    <property type="evidence" value="ECO:0007669"/>
    <property type="project" value="UniProtKB-SubCell"/>
</dbReference>
<feature type="domain" description="Peripheral subunit-binding (PSBD)" evidence="13">
    <location>
        <begin position="197"/>
        <end position="234"/>
    </location>
</feature>
<evidence type="ECO:0000256" key="9">
    <source>
        <dbReference type="ARBA" id="ARBA00051775"/>
    </source>
</evidence>
<dbReference type="PANTHER" id="PTHR43178">
    <property type="entry name" value="DIHYDROLIPOAMIDE ACETYLTRANSFERASE COMPONENT OF PYRUVATE DEHYDROGENASE COMPLEX"/>
    <property type="match status" value="1"/>
</dbReference>
<dbReference type="FunFam" id="3.30.559.10:FF:000027">
    <property type="entry name" value="Dihydrolipoamide acetyltransferase component of pyruvate dehydrogenase complex"/>
    <property type="match status" value="1"/>
</dbReference>
<dbReference type="STRING" id="361077.A0A151ZH72"/>
<evidence type="ECO:0000313" key="14">
    <source>
        <dbReference type="EMBL" id="KYQ93259.1"/>
    </source>
</evidence>
<evidence type="ECO:0000256" key="11">
    <source>
        <dbReference type="SAM" id="MobiDB-lite"/>
    </source>
</evidence>
<evidence type="ECO:0000256" key="7">
    <source>
        <dbReference type="ARBA" id="ARBA00023128"/>
    </source>
</evidence>
<gene>
    <name evidence="14" type="ORF">DLAC_05914</name>
</gene>
<dbReference type="InterPro" id="IPR004167">
    <property type="entry name" value="PSBD"/>
</dbReference>
<dbReference type="InterPro" id="IPR000089">
    <property type="entry name" value="Biotin_lipoyl"/>
</dbReference>
<dbReference type="InterPro" id="IPR050743">
    <property type="entry name" value="2-oxoacid_DH_E2_comp"/>
</dbReference>
<evidence type="ECO:0000259" key="12">
    <source>
        <dbReference type="PROSITE" id="PS50968"/>
    </source>
</evidence>
<dbReference type="FunFam" id="4.10.320.10:FF:000002">
    <property type="entry name" value="Dihydrolipoamide acetyltransferase component of pyruvate dehydrogenase complex"/>
    <property type="match status" value="1"/>
</dbReference>
<dbReference type="PROSITE" id="PS51826">
    <property type="entry name" value="PSBD"/>
    <property type="match status" value="1"/>
</dbReference>
<dbReference type="Pfam" id="PF02817">
    <property type="entry name" value="E3_binding"/>
    <property type="match status" value="1"/>
</dbReference>
<dbReference type="FunCoup" id="A0A151ZH72">
    <property type="interactions" value="745"/>
</dbReference>
<feature type="domain" description="Lipoyl-binding" evidence="12">
    <location>
        <begin position="80"/>
        <end position="155"/>
    </location>
</feature>
<keyword evidence="5 10" id="KW-0450">Lipoyl</keyword>
<dbReference type="InterPro" id="IPR001078">
    <property type="entry name" value="2-oxoacid_DH_actylTfrase"/>
</dbReference>
<evidence type="ECO:0000313" key="15">
    <source>
        <dbReference type="Proteomes" id="UP000076078"/>
    </source>
</evidence>
<dbReference type="OrthoDB" id="202158at2759"/>
<dbReference type="EMBL" id="LODT01000028">
    <property type="protein sequence ID" value="KYQ93259.1"/>
    <property type="molecule type" value="Genomic_DNA"/>
</dbReference>
<name>A0A151ZH72_TIELA</name>
<protein>
    <recommendedName>
        <fullName evidence="10">Dihydrolipoamide acetyltransferase component of pyruvate dehydrogenase complex</fullName>
        <ecNumber evidence="10">2.3.1.-</ecNumber>
    </recommendedName>
</protein>
<proteinExistence type="inferred from homology"/>
<evidence type="ECO:0000256" key="6">
    <source>
        <dbReference type="ARBA" id="ARBA00022946"/>
    </source>
</evidence>
<dbReference type="InterPro" id="IPR011053">
    <property type="entry name" value="Single_hybrid_motif"/>
</dbReference>
<keyword evidence="4 10" id="KW-0808">Transferase</keyword>
<dbReference type="PROSITE" id="PS50968">
    <property type="entry name" value="BIOTINYL_LIPOYL"/>
    <property type="match status" value="1"/>
</dbReference>
<dbReference type="GO" id="GO:0016407">
    <property type="term" value="F:acetyltransferase activity"/>
    <property type="evidence" value="ECO:0007669"/>
    <property type="project" value="TreeGrafter"/>
</dbReference>
<keyword evidence="7" id="KW-0496">Mitochondrion</keyword>
<dbReference type="Pfam" id="PF00364">
    <property type="entry name" value="Biotin_lipoyl"/>
    <property type="match status" value="1"/>
</dbReference>
<keyword evidence="8 10" id="KW-0012">Acyltransferase</keyword>
<dbReference type="InterPro" id="IPR003016">
    <property type="entry name" value="2-oxoA_DH_lipoyl-BS"/>
</dbReference>
<evidence type="ECO:0000256" key="4">
    <source>
        <dbReference type="ARBA" id="ARBA00022679"/>
    </source>
</evidence>
<reference evidence="14 15" key="1">
    <citation type="submission" date="2015-12" db="EMBL/GenBank/DDBJ databases">
        <title>Dictyostelia acquired genes for synthesis and detection of signals that induce cell-type specialization by lateral gene transfer from prokaryotes.</title>
        <authorList>
            <person name="Gloeckner G."/>
            <person name="Schaap P."/>
        </authorList>
    </citation>
    <scope>NUCLEOTIDE SEQUENCE [LARGE SCALE GENOMIC DNA]</scope>
    <source>
        <strain evidence="14 15">TK</strain>
    </source>
</reference>
<dbReference type="OMA" id="MPFCIKA"/>
<organism evidence="14 15">
    <name type="scientific">Tieghemostelium lacteum</name>
    <name type="common">Slime mold</name>
    <name type="synonym">Dictyostelium lacteum</name>
    <dbReference type="NCBI Taxonomy" id="361077"/>
    <lineage>
        <taxon>Eukaryota</taxon>
        <taxon>Amoebozoa</taxon>
        <taxon>Evosea</taxon>
        <taxon>Eumycetozoa</taxon>
        <taxon>Dictyostelia</taxon>
        <taxon>Dictyosteliales</taxon>
        <taxon>Raperosteliaceae</taxon>
        <taxon>Tieghemostelium</taxon>
    </lineage>
</organism>
<evidence type="ECO:0000256" key="1">
    <source>
        <dbReference type="ARBA" id="ARBA00001938"/>
    </source>
</evidence>
<dbReference type="FunFam" id="2.40.50.100:FF:000013">
    <property type="entry name" value="Dihydrolipoamide acetyltransferase component of pyruvate dehydrogenase complex"/>
    <property type="match status" value="1"/>
</dbReference>
<dbReference type="Gene3D" id="4.10.320.10">
    <property type="entry name" value="E3-binding domain"/>
    <property type="match status" value="1"/>
</dbReference>
<dbReference type="InParanoid" id="A0A151ZH72"/>
<dbReference type="CDD" id="cd06849">
    <property type="entry name" value="lipoyl_domain"/>
    <property type="match status" value="1"/>
</dbReference>
<dbReference type="Pfam" id="PF00198">
    <property type="entry name" value="2-oxoacid_dh"/>
    <property type="match status" value="1"/>
</dbReference>
<dbReference type="AlphaFoldDB" id="A0A151ZH72"/>
<keyword evidence="15" id="KW-1185">Reference proteome</keyword>
<dbReference type="GO" id="GO:0005829">
    <property type="term" value="C:cytosol"/>
    <property type="evidence" value="ECO:0007669"/>
    <property type="project" value="UniProtKB-ARBA"/>
</dbReference>
<comment type="caution">
    <text evidence="14">The sequence shown here is derived from an EMBL/GenBank/DDBJ whole genome shotgun (WGS) entry which is preliminary data.</text>
</comment>
<comment type="cofactor">
    <cofactor evidence="1 10">
        <name>(R)-lipoate</name>
        <dbReference type="ChEBI" id="CHEBI:83088"/>
    </cofactor>
</comment>
<dbReference type="SUPFAM" id="SSF52777">
    <property type="entry name" value="CoA-dependent acyltransferases"/>
    <property type="match status" value="1"/>
</dbReference>
<evidence type="ECO:0000259" key="13">
    <source>
        <dbReference type="PROSITE" id="PS51826"/>
    </source>
</evidence>
<dbReference type="Gene3D" id="2.40.50.100">
    <property type="match status" value="1"/>
</dbReference>
<evidence type="ECO:0000256" key="10">
    <source>
        <dbReference type="RuleBase" id="RU003423"/>
    </source>
</evidence>
<evidence type="ECO:0000256" key="8">
    <source>
        <dbReference type="ARBA" id="ARBA00023315"/>
    </source>
</evidence>
<sequence>MLSRNLISKSQRIISNSIKRYSTSSIVVSSSTQKLNISTKNNSNSNIVVQKSNNVIVENLINNNNNNIYSNFRFYSTKKPIQFNLADVGEGIAECEVLKWYLKEGDTVKEFDRLCDVQSDKATVEITSRYDGVITKLYHKIGDMAKVGSPLVDILQEGSADIVSTEQPKHEQPKQQHTTHQPQQQQQQYHHDNHHVLATPSVRHMAKINNLNLKTISGSGKEGRVLKEDVLNYLAGGQQQQQQQQQQVFKVATTHSAPVLQTQAPVIIDNKQREQRVPITGIRKIMVKTMTAAASIPHFGYAEEYIMDGLMELRAQLKPLAESRGVKLSYLPFILKAASLALLKYPVLNSSLSPSETEIIYKNYHNIGVAMDTPQGLIVPNVKNVESKSIFEIAQELNRLQKLALAGQLGPHDLTGGTFTLSNIGTIGGTYTSPVIVLPEVCIGAIGKIQKLPRYDKNGQVHPVHITHISWSGDHRIIDGATIANFSNLLKNYMEHPNSMLFDTK</sequence>
<accession>A0A151ZH72</accession>